<dbReference type="PROSITE" id="PS50231">
    <property type="entry name" value="RICIN_B_LECTIN"/>
    <property type="match status" value="1"/>
</dbReference>
<keyword evidence="4" id="KW-1133">Transmembrane helix</keyword>
<feature type="repeat" description="WD" evidence="3">
    <location>
        <begin position="156"/>
        <end position="197"/>
    </location>
</feature>
<dbReference type="SUPFAM" id="SSF50978">
    <property type="entry name" value="WD40 repeat-like"/>
    <property type="match status" value="1"/>
</dbReference>
<dbReference type="PROSITE" id="PS50082">
    <property type="entry name" value="WD_REPEATS_2"/>
    <property type="match status" value="1"/>
</dbReference>
<name>A0AAV0HRW7_9ROSI</name>
<proteinExistence type="inferred from homology"/>
<dbReference type="GO" id="GO:0006406">
    <property type="term" value="P:mRNA export from nucleus"/>
    <property type="evidence" value="ECO:0007669"/>
    <property type="project" value="TreeGrafter"/>
</dbReference>
<keyword evidence="2 3" id="KW-0853">WD repeat</keyword>
<keyword evidence="6" id="KW-1185">Reference proteome</keyword>
<accession>A0AAV0HRW7</accession>
<dbReference type="InterPro" id="IPR015943">
    <property type="entry name" value="WD40/YVTN_repeat-like_dom_sf"/>
</dbReference>
<evidence type="ECO:0000256" key="2">
    <source>
        <dbReference type="ARBA" id="ARBA00022574"/>
    </source>
</evidence>
<dbReference type="AlphaFoldDB" id="A0AAV0HRW7"/>
<protein>
    <submittedName>
        <fullName evidence="5">Uncharacterized protein</fullName>
    </submittedName>
</protein>
<dbReference type="Proteomes" id="UP001154282">
    <property type="component" value="Unassembled WGS sequence"/>
</dbReference>
<reference evidence="5" key="1">
    <citation type="submission" date="2022-08" db="EMBL/GenBank/DDBJ databases">
        <authorList>
            <person name="Gutierrez-Valencia J."/>
        </authorList>
    </citation>
    <scope>NUCLEOTIDE SEQUENCE</scope>
</reference>
<sequence length="360" mass="40338">MDRSLHTLSPLAPPNSQWVLAMEWLSGKYLTKLVTVLLHNLLNLCGDDGLIRGWKWNEFTESEIPVSTQGNHMEPVVDLVNPQHRMVSQLKLGHELLVHQLSSFIDIFRGPWGALSPTPENNAIALGTQDASIFSAAGDSCAYCLDVETTKIKKGFRGHLDYLHCIVSRNSSNQVITGSEDGTARIWDCKSGKCIRVFDQGKDKKLNRFSTSVRCIALDSSNSWLVAVVRAYQFGICTLLSVFRGLLLVHIRQQPSKANSIASTSCWIRTFPQFIRSKWEDSFTNTMHSAVRILWLFTFIRGYFSLRIHFPRSFLFLKAVSIWSGTLVPSTVTAIGGYGGLVDVISQVRSHYCTFCCSRA</sequence>
<evidence type="ECO:0000313" key="5">
    <source>
        <dbReference type="EMBL" id="CAI0387911.1"/>
    </source>
</evidence>
<dbReference type="Gene3D" id="2.130.10.10">
    <property type="entry name" value="YVTN repeat-like/Quinoprotein amine dehydrogenase"/>
    <property type="match status" value="1"/>
</dbReference>
<dbReference type="EMBL" id="CAMGYJ010000002">
    <property type="protein sequence ID" value="CAI0387911.1"/>
    <property type="molecule type" value="Genomic_DNA"/>
</dbReference>
<dbReference type="InterPro" id="IPR036322">
    <property type="entry name" value="WD40_repeat_dom_sf"/>
</dbReference>
<dbReference type="GO" id="GO:0000347">
    <property type="term" value="C:THO complex"/>
    <property type="evidence" value="ECO:0007669"/>
    <property type="project" value="TreeGrafter"/>
</dbReference>
<dbReference type="GO" id="GO:0000346">
    <property type="term" value="C:transcription export complex"/>
    <property type="evidence" value="ECO:0007669"/>
    <property type="project" value="TreeGrafter"/>
</dbReference>
<evidence type="ECO:0000256" key="4">
    <source>
        <dbReference type="SAM" id="Phobius"/>
    </source>
</evidence>
<comment type="similarity">
    <text evidence="1">Belongs to the WD repeat THOC6 family.</text>
</comment>
<keyword evidence="4" id="KW-0812">Transmembrane</keyword>
<keyword evidence="4" id="KW-0472">Membrane</keyword>
<evidence type="ECO:0000313" key="6">
    <source>
        <dbReference type="Proteomes" id="UP001154282"/>
    </source>
</evidence>
<dbReference type="Pfam" id="PF00400">
    <property type="entry name" value="WD40"/>
    <property type="match status" value="1"/>
</dbReference>
<gene>
    <name evidence="5" type="ORF">LITE_LOCUS5665</name>
</gene>
<dbReference type="SMART" id="SM00320">
    <property type="entry name" value="WD40"/>
    <property type="match status" value="1"/>
</dbReference>
<evidence type="ECO:0000256" key="3">
    <source>
        <dbReference type="PROSITE-ProRule" id="PRU00221"/>
    </source>
</evidence>
<dbReference type="InterPro" id="IPR001680">
    <property type="entry name" value="WD40_rpt"/>
</dbReference>
<organism evidence="5 6">
    <name type="scientific">Linum tenue</name>
    <dbReference type="NCBI Taxonomy" id="586396"/>
    <lineage>
        <taxon>Eukaryota</taxon>
        <taxon>Viridiplantae</taxon>
        <taxon>Streptophyta</taxon>
        <taxon>Embryophyta</taxon>
        <taxon>Tracheophyta</taxon>
        <taxon>Spermatophyta</taxon>
        <taxon>Magnoliopsida</taxon>
        <taxon>eudicotyledons</taxon>
        <taxon>Gunneridae</taxon>
        <taxon>Pentapetalae</taxon>
        <taxon>rosids</taxon>
        <taxon>fabids</taxon>
        <taxon>Malpighiales</taxon>
        <taxon>Linaceae</taxon>
        <taxon>Linum</taxon>
    </lineage>
</organism>
<dbReference type="InterPro" id="IPR042626">
    <property type="entry name" value="THOC6"/>
</dbReference>
<dbReference type="PROSITE" id="PS50294">
    <property type="entry name" value="WD_REPEATS_REGION"/>
    <property type="match status" value="1"/>
</dbReference>
<comment type="caution">
    <text evidence="5">The sequence shown here is derived from an EMBL/GenBank/DDBJ whole genome shotgun (WGS) entry which is preliminary data.</text>
</comment>
<dbReference type="PANTHER" id="PTHR44411">
    <property type="entry name" value="THO COMPLEX SUBUNIT 6 HOMOLOG"/>
    <property type="match status" value="1"/>
</dbReference>
<dbReference type="PANTHER" id="PTHR44411:SF1">
    <property type="entry name" value="THO COMPLEX SUBUNIT 6 HOMOLOG"/>
    <property type="match status" value="1"/>
</dbReference>
<evidence type="ECO:0000256" key="1">
    <source>
        <dbReference type="ARBA" id="ARBA00009728"/>
    </source>
</evidence>
<feature type="transmembrane region" description="Helical" evidence="4">
    <location>
        <begin position="224"/>
        <end position="247"/>
    </location>
</feature>